<organism evidence="3 4">
    <name type="scientific">Flagellimonas taeanensis</name>
    <dbReference type="NCBI Taxonomy" id="1005926"/>
    <lineage>
        <taxon>Bacteria</taxon>
        <taxon>Pseudomonadati</taxon>
        <taxon>Bacteroidota</taxon>
        <taxon>Flavobacteriia</taxon>
        <taxon>Flavobacteriales</taxon>
        <taxon>Flavobacteriaceae</taxon>
        <taxon>Flagellimonas</taxon>
    </lineage>
</organism>
<accession>A0A3A1NZE4</accession>
<evidence type="ECO:0000256" key="1">
    <source>
        <dbReference type="SAM" id="Phobius"/>
    </source>
</evidence>
<feature type="transmembrane region" description="Helical" evidence="1">
    <location>
        <begin position="78"/>
        <end position="97"/>
    </location>
</feature>
<keyword evidence="1" id="KW-0812">Transmembrane</keyword>
<keyword evidence="5" id="KW-1185">Reference proteome</keyword>
<proteinExistence type="predicted"/>
<keyword evidence="1" id="KW-1133">Transmembrane helix</keyword>
<evidence type="ECO:0000313" key="2">
    <source>
        <dbReference type="EMBL" id="SFC32952.1"/>
    </source>
</evidence>
<sequence>MKKNSKNKFNTPEGYFESFHDRLMDRIQKEESGTGTNIPKSDGFSVPGNYFDEVVPTILSKTTEESGKVIPLDKRRNFYYAAAAIAAIFLLIFSINWKTETASFGFDDLASAEIDAYFDNHDIGLSSYEIAETIPLEDIQLNDVLAEDLTNDILWEYLEDTMEDIEDLHLENEEHE</sequence>
<keyword evidence="1" id="KW-0472">Membrane</keyword>
<dbReference type="Proteomes" id="UP000184031">
    <property type="component" value="Unassembled WGS sequence"/>
</dbReference>
<evidence type="ECO:0000313" key="3">
    <source>
        <dbReference type="EMBL" id="SHL40903.1"/>
    </source>
</evidence>
<dbReference type="RefSeq" id="WP_072882082.1">
    <property type="nucleotide sequence ID" value="NZ_FOKU01000009.1"/>
</dbReference>
<evidence type="ECO:0000313" key="4">
    <source>
        <dbReference type="Proteomes" id="UP000184031"/>
    </source>
</evidence>
<reference evidence="3 4" key="1">
    <citation type="submission" date="2016-11" db="EMBL/GenBank/DDBJ databases">
        <authorList>
            <person name="Varghese N."/>
            <person name="Submissions S."/>
        </authorList>
    </citation>
    <scope>NUCLEOTIDE SEQUENCE [LARGE SCALE GENOMIC DNA]</scope>
    <source>
        <strain evidence="3 4">CGMCC 1.12174</strain>
        <strain evidence="2 5">DSM 26351</strain>
    </source>
</reference>
<accession>A0A1M7ADQ5</accession>
<dbReference type="AlphaFoldDB" id="A0A1M7ADQ5"/>
<comment type="caution">
    <text evidence="3">The sequence shown here is derived from an EMBL/GenBank/DDBJ whole genome shotgun (WGS) entry which is preliminary data.</text>
</comment>
<gene>
    <name evidence="2" type="ORF">SAMN04487891_1099</name>
    <name evidence="3" type="ORF">SAMN05216293_3378</name>
</gene>
<dbReference type="OrthoDB" id="981524at2"/>
<evidence type="ECO:0000313" key="5">
    <source>
        <dbReference type="Proteomes" id="UP000198940"/>
    </source>
</evidence>
<protein>
    <submittedName>
        <fullName evidence="3">Uncharacterized protein</fullName>
    </submittedName>
</protein>
<dbReference type="Proteomes" id="UP000198940">
    <property type="component" value="Unassembled WGS sequence"/>
</dbReference>
<name>A0A1M7ADQ5_9FLAO</name>
<dbReference type="EMBL" id="FOKU01000009">
    <property type="protein sequence ID" value="SFC32952.1"/>
    <property type="molecule type" value="Genomic_DNA"/>
</dbReference>
<dbReference type="EMBL" id="FRAT01000010">
    <property type="protein sequence ID" value="SHL40903.1"/>
    <property type="molecule type" value="Genomic_DNA"/>
</dbReference>
<dbReference type="STRING" id="1055723.SAMN05216293_3378"/>